<comment type="caution">
    <text evidence="2">The sequence shown here is derived from an EMBL/GenBank/DDBJ whole genome shotgun (WGS) entry which is preliminary data.</text>
</comment>
<name>A0A371HZY7_MUCPR</name>
<evidence type="ECO:0000313" key="3">
    <source>
        <dbReference type="Proteomes" id="UP000257109"/>
    </source>
</evidence>
<reference evidence="2" key="1">
    <citation type="submission" date="2018-05" db="EMBL/GenBank/DDBJ databases">
        <title>Draft genome of Mucuna pruriens seed.</title>
        <authorList>
            <person name="Nnadi N.E."/>
            <person name="Vos R."/>
            <person name="Hasami M.H."/>
            <person name="Devisetty U.K."/>
            <person name="Aguiy J.C."/>
        </authorList>
    </citation>
    <scope>NUCLEOTIDE SEQUENCE [LARGE SCALE GENOMIC DNA]</scope>
    <source>
        <strain evidence="2">JCA_2017</strain>
    </source>
</reference>
<accession>A0A371HZY7</accession>
<feature type="region of interest" description="Disordered" evidence="1">
    <location>
        <begin position="41"/>
        <end position="69"/>
    </location>
</feature>
<gene>
    <name evidence="2" type="ORF">CR513_07440</name>
</gene>
<evidence type="ECO:0000256" key="1">
    <source>
        <dbReference type="SAM" id="MobiDB-lite"/>
    </source>
</evidence>
<dbReference type="PANTHER" id="PTHR35046">
    <property type="entry name" value="ZINC KNUCKLE (CCHC-TYPE) FAMILY PROTEIN"/>
    <property type="match status" value="1"/>
</dbReference>
<feature type="compositionally biased region" description="Basic and acidic residues" evidence="1">
    <location>
        <begin position="44"/>
        <end position="58"/>
    </location>
</feature>
<proteinExistence type="predicted"/>
<dbReference type="PANTHER" id="PTHR35046:SF9">
    <property type="entry name" value="RNA-DIRECTED DNA POLYMERASE"/>
    <property type="match status" value="1"/>
</dbReference>
<organism evidence="2 3">
    <name type="scientific">Mucuna pruriens</name>
    <name type="common">Velvet bean</name>
    <name type="synonym">Dolichos pruriens</name>
    <dbReference type="NCBI Taxonomy" id="157652"/>
    <lineage>
        <taxon>Eukaryota</taxon>
        <taxon>Viridiplantae</taxon>
        <taxon>Streptophyta</taxon>
        <taxon>Embryophyta</taxon>
        <taxon>Tracheophyta</taxon>
        <taxon>Spermatophyta</taxon>
        <taxon>Magnoliopsida</taxon>
        <taxon>eudicotyledons</taxon>
        <taxon>Gunneridae</taxon>
        <taxon>Pentapetalae</taxon>
        <taxon>rosids</taxon>
        <taxon>fabids</taxon>
        <taxon>Fabales</taxon>
        <taxon>Fabaceae</taxon>
        <taxon>Papilionoideae</taxon>
        <taxon>50 kb inversion clade</taxon>
        <taxon>NPAAA clade</taxon>
        <taxon>indigoferoid/millettioid clade</taxon>
        <taxon>Phaseoleae</taxon>
        <taxon>Mucuna</taxon>
    </lineage>
</organism>
<dbReference type="OrthoDB" id="1747743at2759"/>
<sequence length="138" mass="16066">MEATHILLGRPWQFDRKVTHDGVTNKFSFVHKGNKRINLKGKKKIEEEKKEKIKSEKSKVKKDKKNKNGSLLVSRKSIKKVLLNKKEPLLLLPTNMCLVLNSPLKNLPTTFERMLEEFKDIFPKEMYEGLPSIKGIKH</sequence>
<dbReference type="Proteomes" id="UP000257109">
    <property type="component" value="Unassembled WGS sequence"/>
</dbReference>
<protein>
    <submittedName>
        <fullName evidence="2">Uncharacterized protein</fullName>
    </submittedName>
</protein>
<dbReference type="EMBL" id="QJKJ01001293">
    <property type="protein sequence ID" value="RDY08352.1"/>
    <property type="molecule type" value="Genomic_DNA"/>
</dbReference>
<feature type="non-terminal residue" evidence="2">
    <location>
        <position position="1"/>
    </location>
</feature>
<dbReference type="AlphaFoldDB" id="A0A371HZY7"/>
<keyword evidence="3" id="KW-1185">Reference proteome</keyword>
<evidence type="ECO:0000313" key="2">
    <source>
        <dbReference type="EMBL" id="RDY08352.1"/>
    </source>
</evidence>